<dbReference type="PANTHER" id="PTHR43817">
    <property type="entry name" value="GLYCOSYL HYDROLASE"/>
    <property type="match status" value="1"/>
</dbReference>
<dbReference type="NCBIfam" id="NF045579">
    <property type="entry name" value="rhamnoside_JR"/>
    <property type="match status" value="1"/>
</dbReference>
<evidence type="ECO:0000256" key="3">
    <source>
        <dbReference type="SAM" id="SignalP"/>
    </source>
</evidence>
<dbReference type="Pfam" id="PF17132">
    <property type="entry name" value="Glyco_hydro_106"/>
    <property type="match status" value="1"/>
</dbReference>
<dbReference type="RefSeq" id="WP_353063832.1">
    <property type="nucleotide sequence ID" value="NZ_CP132942.1"/>
</dbReference>
<organism evidence="4">
    <name type="scientific">Tunturiibacter psychrotolerans</name>
    <dbReference type="NCBI Taxonomy" id="3069686"/>
    <lineage>
        <taxon>Bacteria</taxon>
        <taxon>Pseudomonadati</taxon>
        <taxon>Acidobacteriota</taxon>
        <taxon>Terriglobia</taxon>
        <taxon>Terriglobales</taxon>
        <taxon>Acidobacteriaceae</taxon>
        <taxon>Tunturiibacter</taxon>
    </lineage>
</organism>
<dbReference type="EMBL" id="CP132942">
    <property type="protein sequence ID" value="XCB32990.1"/>
    <property type="molecule type" value="Genomic_DNA"/>
</dbReference>
<dbReference type="Gene3D" id="2.60.120.260">
    <property type="entry name" value="Galactose-binding domain-like"/>
    <property type="match status" value="1"/>
</dbReference>
<accession>A0AAU7ZPU4</accession>
<protein>
    <submittedName>
        <fullName evidence="4">Glycosyl hydrolase</fullName>
    </submittedName>
</protein>
<reference evidence="4" key="1">
    <citation type="submission" date="2023-08" db="EMBL/GenBank/DDBJ databases">
        <authorList>
            <person name="Messyasz A."/>
            <person name="Mannisto M.K."/>
            <person name="Kerkhof L.J."/>
            <person name="Haggblom M."/>
        </authorList>
    </citation>
    <scope>NUCLEOTIDE SEQUENCE</scope>
    <source>
        <strain evidence="4">X5P6</strain>
    </source>
</reference>
<keyword evidence="2 4" id="KW-0378">Hydrolase</keyword>
<name>A0AAU7ZPU4_9BACT</name>
<evidence type="ECO:0000256" key="1">
    <source>
        <dbReference type="ARBA" id="ARBA00022729"/>
    </source>
</evidence>
<sequence>MLKLTTVSAAAGLGFVVMPRTVSANEMSEIPTNLLSADQLVSDFAQPPAQTRPWCYWYWVSNYISREGITRDVEAMARVGIGEAMIANIAGRDTPLGDVKLFSEEWWSLLEHAIREAKRVGINVGIFNGPGWSQSGGPWISTERSMRYVVSSETRIVGPARFEGTLSTPKESFQGIGTLAFPVPKNDTDTIAAHFPQIHCTPEIANPEHLMDGDLRTKCLFPSGLADKKPFVIDVVVAEPFTARSLELYPIEGNVYFRCKLEYEDALGVFKAVRTFVMDRRGLDRPQFRLIVGPMVTGPKVITFRPITSRHFRLVIENLIGTGGLTEIKLSAAARLDSFVEKELGKMYPAPLPEWDSYLWPPSTEPDSPDLAIAPRQIVDLNDRVSSDGMLRWDVPAGEWIILRSGMIPVGITNHPTTIEGLGLECDKMSREAVDLHFNSFVGKLLRRMPPSDRTALRHVVVDSFEVGSENWTDNFHERFQKVLGYDPRPWLPVLTGRIVGTSNQSDRFLWDMRRLIADEIAKEYVGGLREISNQHGLRLLVEPYGSWGFPAEFLQYGGQADDVAGEFWVNDDKLAAKENVEVRAASSSAHIYGKRVVIAEAFTSARSFLDSPAQLKTLGDWAYTQGINHFMLHVYIHQPWEEKVPGVNAWFGTEFNRHNTWFEQSKEWIDYLRRCQFLLQQGRSAADIAYFIGEDTPKMAGPRHPDLPDGYDYDFINAEVLLNGVRVKDGLLTIPNGPAYSLLVLPPLETMRPAVLRKIRDLVAEGISILGAPPNRSPSLQNYPACDQEVRELVSELWGTFENHEDSFAERSFGKGRVFGGGDMPEVLRRLKTASAISCPKEILWTLRKTGNAEIYFLSNQTDEFRFVEATFRVSGRIPELWHPDSGVVEQTAWFSYAGDRTSVPLTFDPQGSVFVVFRHPVQEPPIIQIAVNDQPIRESIGLCPIRVMRSENGFPSATISRPGRYTLERADGKRTNLDVPDIPAPIPLNRPWKVLFRSSRGVALKQIDILQLHSWADSSDNLIRFFSGTAFYQTHVNVPDEMLIPGRRVTLDLGRVEVIAQVHVNGKDLGVLWKRPFSVDITDAVSPGTNKIEILVTNTWWNRLAGDEALRPDERTTFTVWQPATPRAFLLPSGLLGPVSIRNEVIREIKI</sequence>
<feature type="signal peptide" evidence="3">
    <location>
        <begin position="1"/>
        <end position="24"/>
    </location>
</feature>
<dbReference type="PANTHER" id="PTHR43817:SF1">
    <property type="entry name" value="HYDROLASE, FAMILY 43, PUTATIVE (AFU_ORTHOLOGUE AFUA_3G01660)-RELATED"/>
    <property type="match status" value="1"/>
</dbReference>
<dbReference type="GO" id="GO:0016787">
    <property type="term" value="F:hydrolase activity"/>
    <property type="evidence" value="ECO:0007669"/>
    <property type="project" value="UniProtKB-KW"/>
</dbReference>
<keyword evidence="1 3" id="KW-0732">Signal</keyword>
<dbReference type="SUPFAM" id="SSF49785">
    <property type="entry name" value="Galactose-binding domain-like"/>
    <property type="match status" value="1"/>
</dbReference>
<dbReference type="KEGG" id="tpsc:RBB77_21620"/>
<dbReference type="InterPro" id="IPR008979">
    <property type="entry name" value="Galactose-bd-like_sf"/>
</dbReference>
<evidence type="ECO:0000256" key="2">
    <source>
        <dbReference type="ARBA" id="ARBA00022801"/>
    </source>
</evidence>
<reference evidence="4" key="2">
    <citation type="journal article" date="2024" name="Environ. Microbiol.">
        <title>Genome analysis and description of Tunturibacter gen. nov. expands the diversity of Terriglobia in tundra soils.</title>
        <authorList>
            <person name="Messyasz A."/>
            <person name="Mannisto M.K."/>
            <person name="Kerkhof L.J."/>
            <person name="Haggblom M.M."/>
        </authorList>
    </citation>
    <scope>NUCLEOTIDE SEQUENCE</scope>
    <source>
        <strain evidence="4">X5P6</strain>
    </source>
</reference>
<gene>
    <name evidence="4" type="ORF">RBB77_21620</name>
</gene>
<proteinExistence type="predicted"/>
<dbReference type="AlphaFoldDB" id="A0AAU7ZPU4"/>
<feature type="chain" id="PRO_5043829281" evidence="3">
    <location>
        <begin position="25"/>
        <end position="1153"/>
    </location>
</feature>
<evidence type="ECO:0000313" key="4">
    <source>
        <dbReference type="EMBL" id="XCB32990.1"/>
    </source>
</evidence>
<dbReference type="CDD" id="cd03143">
    <property type="entry name" value="A4_beta-galactosidase_middle_domain"/>
    <property type="match status" value="1"/>
</dbReference>